<reference evidence="3 4" key="1">
    <citation type="submission" date="2017-05" db="EMBL/GenBank/DDBJ databases">
        <authorList>
            <person name="Song R."/>
            <person name="Chenine A.L."/>
            <person name="Ruprecht R.M."/>
        </authorList>
    </citation>
    <scope>NUCLEOTIDE SEQUENCE [LARGE SCALE GENOMIC DNA]</scope>
    <source>
        <strain evidence="3 4">CECT 8489</strain>
    </source>
</reference>
<dbReference type="PANTHER" id="PTHR18964:SF149">
    <property type="entry name" value="BIFUNCTIONAL UDP-N-ACETYLGLUCOSAMINE 2-EPIMERASE_N-ACETYLMANNOSAMINE KINASE"/>
    <property type="match status" value="1"/>
</dbReference>
<gene>
    <name evidence="3" type="primary">nagC_1</name>
    <name evidence="3" type="ORF">BOA8489_01821</name>
</gene>
<evidence type="ECO:0000313" key="3">
    <source>
        <dbReference type="EMBL" id="SMX23710.1"/>
    </source>
</evidence>
<dbReference type="PANTHER" id="PTHR18964">
    <property type="entry name" value="ROK (REPRESSOR, ORF, KINASE) FAMILY"/>
    <property type="match status" value="1"/>
</dbReference>
<dbReference type="RefSeq" id="WP_093973691.1">
    <property type="nucleotide sequence ID" value="NZ_FXXQ01000005.1"/>
</dbReference>
<name>A0A238J155_9RHOB</name>
<feature type="region of interest" description="Disordered" evidence="2">
    <location>
        <begin position="1"/>
        <end position="20"/>
    </location>
</feature>
<dbReference type="Pfam" id="PF00480">
    <property type="entry name" value="ROK"/>
    <property type="match status" value="1"/>
</dbReference>
<dbReference type="InterPro" id="IPR043129">
    <property type="entry name" value="ATPase_NBD"/>
</dbReference>
<dbReference type="InterPro" id="IPR036388">
    <property type="entry name" value="WH-like_DNA-bd_sf"/>
</dbReference>
<comment type="similarity">
    <text evidence="1">Belongs to the ROK (NagC/XylR) family.</text>
</comment>
<dbReference type="OrthoDB" id="9810372at2"/>
<evidence type="ECO:0000313" key="4">
    <source>
        <dbReference type="Proteomes" id="UP000201838"/>
    </source>
</evidence>
<dbReference type="Proteomes" id="UP000201838">
    <property type="component" value="Unassembled WGS sequence"/>
</dbReference>
<dbReference type="Gene3D" id="1.10.10.10">
    <property type="entry name" value="Winged helix-like DNA-binding domain superfamily/Winged helix DNA-binding domain"/>
    <property type="match status" value="1"/>
</dbReference>
<organism evidence="3 4">
    <name type="scientific">Boseongicola aestuarii</name>
    <dbReference type="NCBI Taxonomy" id="1470561"/>
    <lineage>
        <taxon>Bacteria</taxon>
        <taxon>Pseudomonadati</taxon>
        <taxon>Pseudomonadota</taxon>
        <taxon>Alphaproteobacteria</taxon>
        <taxon>Rhodobacterales</taxon>
        <taxon>Paracoccaceae</taxon>
        <taxon>Boseongicola</taxon>
    </lineage>
</organism>
<accession>A0A238J155</accession>
<proteinExistence type="inferred from homology"/>
<dbReference type="InterPro" id="IPR000600">
    <property type="entry name" value="ROK"/>
</dbReference>
<dbReference type="Gene3D" id="3.30.420.40">
    <property type="match status" value="2"/>
</dbReference>
<evidence type="ECO:0000256" key="2">
    <source>
        <dbReference type="SAM" id="MobiDB-lite"/>
    </source>
</evidence>
<dbReference type="AlphaFoldDB" id="A0A238J155"/>
<evidence type="ECO:0000256" key="1">
    <source>
        <dbReference type="ARBA" id="ARBA00006479"/>
    </source>
</evidence>
<sequence>MFQRASQKGSNAERSRHRNRQAVLGQIHRSGTMGRAEIGRALSLSTQAVSNIIAELSDDGLLVERGQLTSGRGLPARQYALNPKGGYAFGIEVRPDAVFAALLNMAGEPVMTKRVALKKNDPKTVVFQIKSLYHEALADEAGAKARMLGAGIVMPGPFGPTGIKGHGTDLDEWRDVDANTLFSRALALPVEVSNDANAAAMAERLNGAAQGISNYAYLYFGAGLGLGLVSGGNLIQGAFGNAGEIGHIPMPAKARNLESALSRLSLQRHLQNVGKKGEDIDTLAALFAEKDKDLMNWLASATDALAYAISIVENLFDPETVILGGAMPDAILDHFVTNTALADQSVSHRPDSMHPRLQRGASGRMTATLGAAALVLHRTLSPHIAHAH</sequence>
<feature type="compositionally biased region" description="Polar residues" evidence="2">
    <location>
        <begin position="1"/>
        <end position="12"/>
    </location>
</feature>
<protein>
    <submittedName>
        <fullName evidence="3">N-acetylglucosamine repressor</fullName>
    </submittedName>
</protein>
<dbReference type="InterPro" id="IPR036390">
    <property type="entry name" value="WH_DNA-bd_sf"/>
</dbReference>
<dbReference type="SUPFAM" id="SSF46785">
    <property type="entry name" value="Winged helix' DNA-binding domain"/>
    <property type="match status" value="1"/>
</dbReference>
<dbReference type="EMBL" id="FXXQ01000005">
    <property type="protein sequence ID" value="SMX23710.1"/>
    <property type="molecule type" value="Genomic_DNA"/>
</dbReference>
<dbReference type="SUPFAM" id="SSF53067">
    <property type="entry name" value="Actin-like ATPase domain"/>
    <property type="match status" value="1"/>
</dbReference>
<keyword evidence="4" id="KW-1185">Reference proteome</keyword>